<evidence type="ECO:0000256" key="6">
    <source>
        <dbReference type="RuleBase" id="RU000682"/>
    </source>
</evidence>
<feature type="DNA-binding region" description="Homeobox" evidence="5">
    <location>
        <begin position="61"/>
        <end position="120"/>
    </location>
</feature>
<reference evidence="9" key="2">
    <citation type="submission" date="2015-02" db="UniProtKB">
        <authorList>
            <consortium name="EnsemblMetazoa"/>
        </authorList>
    </citation>
    <scope>IDENTIFICATION</scope>
</reference>
<dbReference type="Proteomes" id="UP000014500">
    <property type="component" value="Unassembled WGS sequence"/>
</dbReference>
<dbReference type="Gene3D" id="1.10.10.60">
    <property type="entry name" value="Homeodomain-like"/>
    <property type="match status" value="1"/>
</dbReference>
<reference evidence="10" key="1">
    <citation type="submission" date="2011-05" db="EMBL/GenBank/DDBJ databases">
        <authorList>
            <person name="Richards S.R."/>
            <person name="Qu J."/>
            <person name="Jiang H."/>
            <person name="Jhangiani S.N."/>
            <person name="Agravi P."/>
            <person name="Goodspeed R."/>
            <person name="Gross S."/>
            <person name="Mandapat C."/>
            <person name="Jackson L."/>
            <person name="Mathew T."/>
            <person name="Pu L."/>
            <person name="Thornton R."/>
            <person name="Saada N."/>
            <person name="Wilczek-Boney K.B."/>
            <person name="Lee S."/>
            <person name="Kovar C."/>
            <person name="Wu Y."/>
            <person name="Scherer S.E."/>
            <person name="Worley K.C."/>
            <person name="Muzny D.M."/>
            <person name="Gibbs R."/>
        </authorList>
    </citation>
    <scope>NUCLEOTIDE SEQUENCE</scope>
    <source>
        <strain evidence="10">Brora</strain>
    </source>
</reference>
<dbReference type="Pfam" id="PF00046">
    <property type="entry name" value="Homeodomain"/>
    <property type="match status" value="1"/>
</dbReference>
<dbReference type="STRING" id="126957.T1JIU8"/>
<evidence type="ECO:0000256" key="5">
    <source>
        <dbReference type="PROSITE-ProRule" id="PRU00108"/>
    </source>
</evidence>
<evidence type="ECO:0000256" key="4">
    <source>
        <dbReference type="ARBA" id="ARBA00023242"/>
    </source>
</evidence>
<accession>T1JIU8</accession>
<feature type="region of interest" description="Disordered" evidence="7">
    <location>
        <begin position="1"/>
        <end position="24"/>
    </location>
</feature>
<dbReference type="PANTHER" id="PTHR24333:SF5">
    <property type="entry name" value="VENT HOMEOBOX"/>
    <property type="match status" value="1"/>
</dbReference>
<feature type="region of interest" description="Disordered" evidence="7">
    <location>
        <begin position="118"/>
        <end position="137"/>
    </location>
</feature>
<dbReference type="InterPro" id="IPR050848">
    <property type="entry name" value="Homeobox_TF"/>
</dbReference>
<evidence type="ECO:0000256" key="7">
    <source>
        <dbReference type="SAM" id="MobiDB-lite"/>
    </source>
</evidence>
<dbReference type="PROSITE" id="PS50071">
    <property type="entry name" value="HOMEOBOX_2"/>
    <property type="match status" value="1"/>
</dbReference>
<dbReference type="EMBL" id="JH431868">
    <property type="status" value="NOT_ANNOTATED_CDS"/>
    <property type="molecule type" value="Genomic_DNA"/>
</dbReference>
<dbReference type="PANTHER" id="PTHR24333">
    <property type="entry name" value="HOMEO BOX HB9 LIKE A-RELATED"/>
    <property type="match status" value="1"/>
</dbReference>
<dbReference type="CDD" id="cd00086">
    <property type="entry name" value="homeodomain"/>
    <property type="match status" value="1"/>
</dbReference>
<feature type="region of interest" description="Disordered" evidence="7">
    <location>
        <begin position="39"/>
        <end position="58"/>
    </location>
</feature>
<keyword evidence="2 5" id="KW-0238">DNA-binding</keyword>
<proteinExistence type="predicted"/>
<keyword evidence="10" id="KW-1185">Reference proteome</keyword>
<evidence type="ECO:0000256" key="2">
    <source>
        <dbReference type="ARBA" id="ARBA00023125"/>
    </source>
</evidence>
<dbReference type="eggNOG" id="KOG0492">
    <property type="taxonomic scope" value="Eukaryota"/>
</dbReference>
<dbReference type="PROSITE" id="PS00027">
    <property type="entry name" value="HOMEOBOX_1"/>
    <property type="match status" value="1"/>
</dbReference>
<dbReference type="HOGENOM" id="CLU_1752020_0_0_1"/>
<comment type="subcellular location">
    <subcellularLocation>
        <location evidence="1 5 6">Nucleus</location>
    </subcellularLocation>
</comment>
<dbReference type="GO" id="GO:0005634">
    <property type="term" value="C:nucleus"/>
    <property type="evidence" value="ECO:0007669"/>
    <property type="project" value="UniProtKB-SubCell"/>
</dbReference>
<evidence type="ECO:0000313" key="9">
    <source>
        <dbReference type="EnsemblMetazoa" id="SMAR013779-PA"/>
    </source>
</evidence>
<dbReference type="InterPro" id="IPR017970">
    <property type="entry name" value="Homeobox_CS"/>
</dbReference>
<organism evidence="9 10">
    <name type="scientific">Strigamia maritima</name>
    <name type="common">European centipede</name>
    <name type="synonym">Geophilus maritimus</name>
    <dbReference type="NCBI Taxonomy" id="126957"/>
    <lineage>
        <taxon>Eukaryota</taxon>
        <taxon>Metazoa</taxon>
        <taxon>Ecdysozoa</taxon>
        <taxon>Arthropoda</taxon>
        <taxon>Myriapoda</taxon>
        <taxon>Chilopoda</taxon>
        <taxon>Pleurostigmophora</taxon>
        <taxon>Geophilomorpha</taxon>
        <taxon>Linotaeniidae</taxon>
        <taxon>Strigamia</taxon>
    </lineage>
</organism>
<dbReference type="SUPFAM" id="SSF46689">
    <property type="entry name" value="Homeodomain-like"/>
    <property type="match status" value="1"/>
</dbReference>
<evidence type="ECO:0000256" key="3">
    <source>
        <dbReference type="ARBA" id="ARBA00023155"/>
    </source>
</evidence>
<evidence type="ECO:0000313" key="10">
    <source>
        <dbReference type="Proteomes" id="UP000014500"/>
    </source>
</evidence>
<feature type="domain" description="Homeobox" evidence="8">
    <location>
        <begin position="59"/>
        <end position="119"/>
    </location>
</feature>
<evidence type="ECO:0000259" key="8">
    <source>
        <dbReference type="PROSITE" id="PS50071"/>
    </source>
</evidence>
<dbReference type="SMART" id="SM00389">
    <property type="entry name" value="HOX"/>
    <property type="match status" value="1"/>
</dbReference>
<keyword evidence="3 5" id="KW-0371">Homeobox</keyword>
<dbReference type="GO" id="GO:0000981">
    <property type="term" value="F:DNA-binding transcription factor activity, RNA polymerase II-specific"/>
    <property type="evidence" value="ECO:0007669"/>
    <property type="project" value="InterPro"/>
</dbReference>
<sequence length="149" mass="16898">MSCWHVARTSSTGHHAGKVQNPSSSTYTDFSVDSILSTEKKTPCAQDQMPKSTKNEEIMSNSKLQVPFTSLQLAILETHYKTNAYISGIDVTYLSVYLNLSPNKIKVWFQNRRARERRLNKKNSDNKIPPDPLSPPYFIRNNNSSLASF</sequence>
<dbReference type="InterPro" id="IPR001356">
    <property type="entry name" value="HD"/>
</dbReference>
<keyword evidence="4 5" id="KW-0539">Nucleus</keyword>
<dbReference type="EnsemblMetazoa" id="SMAR013779-RA">
    <property type="protein sequence ID" value="SMAR013779-PA"/>
    <property type="gene ID" value="SMAR013779"/>
</dbReference>
<name>T1JIU8_STRMM</name>
<dbReference type="InterPro" id="IPR009057">
    <property type="entry name" value="Homeodomain-like_sf"/>
</dbReference>
<evidence type="ECO:0000256" key="1">
    <source>
        <dbReference type="ARBA" id="ARBA00004123"/>
    </source>
</evidence>
<protein>
    <recommendedName>
        <fullName evidence="8">Homeobox domain-containing protein</fullName>
    </recommendedName>
</protein>
<dbReference type="AlphaFoldDB" id="T1JIU8"/>
<dbReference type="GO" id="GO:0003677">
    <property type="term" value="F:DNA binding"/>
    <property type="evidence" value="ECO:0007669"/>
    <property type="project" value="UniProtKB-UniRule"/>
</dbReference>
<dbReference type="PhylomeDB" id="T1JIU8"/>